<dbReference type="GO" id="GO:0016285">
    <property type="term" value="F:alanyl aminopeptidase activity"/>
    <property type="evidence" value="ECO:0007669"/>
    <property type="project" value="UniProtKB-EC"/>
</dbReference>
<comment type="similarity">
    <text evidence="3">Belongs to the peptidase M1 family.</text>
</comment>
<keyword evidence="9" id="KW-0378">Hydrolase</keyword>
<keyword evidence="15" id="KW-1185">Reference proteome</keyword>
<dbReference type="PRINTS" id="PR00756">
    <property type="entry name" value="ALADIPTASE"/>
</dbReference>
<evidence type="ECO:0000256" key="4">
    <source>
        <dbReference type="ARBA" id="ARBA00012564"/>
    </source>
</evidence>
<dbReference type="SUPFAM" id="SSF55486">
    <property type="entry name" value="Metalloproteases ('zincins'), catalytic domain"/>
    <property type="match status" value="1"/>
</dbReference>
<dbReference type="GO" id="GO:0042277">
    <property type="term" value="F:peptide binding"/>
    <property type="evidence" value="ECO:0007669"/>
    <property type="project" value="TreeGrafter"/>
</dbReference>
<evidence type="ECO:0000256" key="11">
    <source>
        <dbReference type="ARBA" id="ARBA00023049"/>
    </source>
</evidence>
<protein>
    <recommendedName>
        <fullName evidence="5">Aminopeptidase N</fullName>
        <ecNumber evidence="4">3.4.11.2</ecNumber>
    </recommendedName>
</protein>
<dbReference type="PANTHER" id="PTHR11533:SF174">
    <property type="entry name" value="PUROMYCIN-SENSITIVE AMINOPEPTIDASE-RELATED"/>
    <property type="match status" value="1"/>
</dbReference>
<dbReference type="Gene3D" id="1.10.390.10">
    <property type="entry name" value="Neutral Protease Domain 2"/>
    <property type="match status" value="1"/>
</dbReference>
<evidence type="ECO:0000313" key="15">
    <source>
        <dbReference type="Proteomes" id="UP000682739"/>
    </source>
</evidence>
<feature type="domain" description="Peptidase M1 membrane alanine aminopeptidase" evidence="12">
    <location>
        <begin position="330"/>
        <end position="482"/>
    </location>
</feature>
<dbReference type="InterPro" id="IPR001930">
    <property type="entry name" value="Peptidase_M1"/>
</dbReference>
<dbReference type="GO" id="GO:0005615">
    <property type="term" value="C:extracellular space"/>
    <property type="evidence" value="ECO:0007669"/>
    <property type="project" value="TreeGrafter"/>
</dbReference>
<dbReference type="GO" id="GO:0043171">
    <property type="term" value="P:peptide catabolic process"/>
    <property type="evidence" value="ECO:0007669"/>
    <property type="project" value="TreeGrafter"/>
</dbReference>
<keyword evidence="7" id="KW-0645">Protease</keyword>
<evidence type="ECO:0000256" key="3">
    <source>
        <dbReference type="ARBA" id="ARBA00010136"/>
    </source>
</evidence>
<dbReference type="InterPro" id="IPR014782">
    <property type="entry name" value="Peptidase_M1_dom"/>
</dbReference>
<dbReference type="GO" id="GO:0016020">
    <property type="term" value="C:membrane"/>
    <property type="evidence" value="ECO:0007669"/>
    <property type="project" value="TreeGrafter"/>
</dbReference>
<dbReference type="EC" id="3.4.11.2" evidence="4"/>
<dbReference type="Proteomes" id="UP000682739">
    <property type="component" value="Chromosome"/>
</dbReference>
<dbReference type="InterPro" id="IPR027268">
    <property type="entry name" value="Peptidase_M4/M1_CTD_sf"/>
</dbReference>
<comment type="cofactor">
    <cofactor evidence="2">
        <name>Zn(2+)</name>
        <dbReference type="ChEBI" id="CHEBI:29105"/>
    </cofactor>
</comment>
<dbReference type="GO" id="GO:0070006">
    <property type="term" value="F:metalloaminopeptidase activity"/>
    <property type="evidence" value="ECO:0007669"/>
    <property type="project" value="TreeGrafter"/>
</dbReference>
<evidence type="ECO:0000256" key="5">
    <source>
        <dbReference type="ARBA" id="ARBA00015611"/>
    </source>
</evidence>
<accession>A0A975DGI2</accession>
<dbReference type="SUPFAM" id="SSF63737">
    <property type="entry name" value="Leukotriene A4 hydrolase N-terminal domain"/>
    <property type="match status" value="1"/>
</dbReference>
<dbReference type="Pfam" id="PF17900">
    <property type="entry name" value="Peptidase_M1_N"/>
    <property type="match status" value="1"/>
</dbReference>
<name>A0A975DGI2_9GAMM</name>
<organism evidence="14 15">
    <name type="scientific">Psychrosphaera ytuae</name>
    <dbReference type="NCBI Taxonomy" id="2820710"/>
    <lineage>
        <taxon>Bacteria</taxon>
        <taxon>Pseudomonadati</taxon>
        <taxon>Pseudomonadota</taxon>
        <taxon>Gammaproteobacteria</taxon>
        <taxon>Alteromonadales</taxon>
        <taxon>Pseudoalteromonadaceae</taxon>
        <taxon>Psychrosphaera</taxon>
    </lineage>
</organism>
<evidence type="ECO:0000259" key="12">
    <source>
        <dbReference type="Pfam" id="PF01433"/>
    </source>
</evidence>
<keyword evidence="10" id="KW-0862">Zinc</keyword>
<dbReference type="Gene3D" id="2.60.40.1730">
    <property type="entry name" value="tricorn interacting facor f3 domain"/>
    <property type="match status" value="1"/>
</dbReference>
<dbReference type="GO" id="GO:0006508">
    <property type="term" value="P:proteolysis"/>
    <property type="evidence" value="ECO:0007669"/>
    <property type="project" value="UniProtKB-KW"/>
</dbReference>
<dbReference type="EMBL" id="CP072110">
    <property type="protein sequence ID" value="QTH65230.1"/>
    <property type="molecule type" value="Genomic_DNA"/>
</dbReference>
<keyword evidence="6" id="KW-0031">Aminopeptidase</keyword>
<comment type="catalytic activity">
    <reaction evidence="1">
        <text>Release of an N-terminal amino acid, Xaa-|-Yaa- from a peptide, amide or arylamide. Xaa is preferably Ala, but may be most amino acids including Pro (slow action). When a terminal hydrophobic residue is followed by a prolyl residue, the two may be released as an intact Xaa-Pro dipeptide.</text>
        <dbReference type="EC" id="3.4.11.2"/>
    </reaction>
</comment>
<evidence type="ECO:0000256" key="7">
    <source>
        <dbReference type="ARBA" id="ARBA00022670"/>
    </source>
</evidence>
<dbReference type="InterPro" id="IPR050344">
    <property type="entry name" value="Peptidase_M1_aminopeptidases"/>
</dbReference>
<dbReference type="GO" id="GO:0005737">
    <property type="term" value="C:cytoplasm"/>
    <property type="evidence" value="ECO:0007669"/>
    <property type="project" value="TreeGrafter"/>
</dbReference>
<gene>
    <name evidence="14" type="ORF">J1N51_00015</name>
</gene>
<dbReference type="KEGG" id="psym:J1N51_00015"/>
<evidence type="ECO:0000259" key="13">
    <source>
        <dbReference type="Pfam" id="PF17900"/>
    </source>
</evidence>
<keyword evidence="8" id="KW-0479">Metal-binding</keyword>
<evidence type="ECO:0000256" key="1">
    <source>
        <dbReference type="ARBA" id="ARBA00000098"/>
    </source>
</evidence>
<reference evidence="14" key="1">
    <citation type="submission" date="2021-03" db="EMBL/GenBank/DDBJ databases">
        <title>Description of Psychrosphaera ytuae sp. nov. isolated from deep sea sediment of South China Sea.</title>
        <authorList>
            <person name="Zhang J."/>
            <person name="Xu X.-D."/>
        </authorList>
    </citation>
    <scope>NUCLEOTIDE SEQUENCE</scope>
    <source>
        <strain evidence="14">MTZ26</strain>
    </source>
</reference>
<dbReference type="GO" id="GO:0008270">
    <property type="term" value="F:zinc ion binding"/>
    <property type="evidence" value="ECO:0007669"/>
    <property type="project" value="InterPro"/>
</dbReference>
<dbReference type="CDD" id="cd09603">
    <property type="entry name" value="M1_APN_like"/>
    <property type="match status" value="1"/>
</dbReference>
<keyword evidence="11" id="KW-0482">Metalloprotease</keyword>
<evidence type="ECO:0000256" key="6">
    <source>
        <dbReference type="ARBA" id="ARBA00022438"/>
    </source>
</evidence>
<dbReference type="Pfam" id="PF01433">
    <property type="entry name" value="Peptidase_M1"/>
    <property type="match status" value="1"/>
</dbReference>
<dbReference type="InterPro" id="IPR045357">
    <property type="entry name" value="Aminopeptidase_N-like_N"/>
</dbReference>
<proteinExistence type="inferred from homology"/>
<feature type="domain" description="Aminopeptidase N-like N-terminal" evidence="13">
    <location>
        <begin position="58"/>
        <end position="232"/>
    </location>
</feature>
<sequence>MTAISAFALSTTLMGCSTSAPVANDAVKMDTSKTSEYSLKSGGPLSQHQSGLSMPKADLSFTILPDHKAIIGHAVLTLTTVKPTSTFSVDLDRVFNINGIELNGKPLSKSQYQNTNGELVITLTKPVQGMFTLDIQYDGKPRQAVRAPWDGGFDWKQTEQGKHWIATAVQGEGCDLFWPCIDQPHGEVAQMDIRISVPYDLVAASNGVLQSVTKNGDLTTYHWQTSSLHNTYAIALNIGPYGLLEEQYTSLYGNQYPIQFYHLKENQEQAQTLFDEIPTMIEFFEKVIGPYPFANEKMGVVETPHLGMEHQTINAYGNKYRKDEFGYDWLLHHEFAHEWFGNQLTNNDWDHMWLHEGFGTYMQPLYTQYLHGDIAYKAHLYKQRVNLVNKYPIVSNRSLSVEEVYDSETGPGGDIYSKGSLILHTLRELIGDDAFFAATRQLVYGTTDPKPGNFAPRFSDTNEFISLVNHHTGKDLSWFFDVYLFQASLPELIIEPTETGMTLSWLVENNKPFPMPLEVSINGEIKTYDLTDPKSIKIHPTDVVIFDPHSKVLRHLPHIERYREYLQAQREAFMKKQKNNN</sequence>
<dbReference type="AlphaFoldDB" id="A0A975DGI2"/>
<evidence type="ECO:0000313" key="14">
    <source>
        <dbReference type="EMBL" id="QTH65230.1"/>
    </source>
</evidence>
<evidence type="ECO:0000256" key="10">
    <source>
        <dbReference type="ARBA" id="ARBA00022833"/>
    </source>
</evidence>
<evidence type="ECO:0000256" key="2">
    <source>
        <dbReference type="ARBA" id="ARBA00001947"/>
    </source>
</evidence>
<dbReference type="InterPro" id="IPR042097">
    <property type="entry name" value="Aminopeptidase_N-like_N_sf"/>
</dbReference>
<evidence type="ECO:0000256" key="9">
    <source>
        <dbReference type="ARBA" id="ARBA00022801"/>
    </source>
</evidence>
<dbReference type="PANTHER" id="PTHR11533">
    <property type="entry name" value="PROTEASE M1 ZINC METALLOPROTEASE"/>
    <property type="match status" value="1"/>
</dbReference>
<evidence type="ECO:0000256" key="8">
    <source>
        <dbReference type="ARBA" id="ARBA00022723"/>
    </source>
</evidence>